<dbReference type="InterPro" id="IPR015947">
    <property type="entry name" value="PUA-like_sf"/>
</dbReference>
<sequence length="249" mass="26033">MTAPLFFADDLAGSRVGDLVLLAGEEGRHAAVVRRLTAGEPIQLADGGGLVLTGVVETVDGPSLQVRIQQVRREADPAPAFTLVQALAKGDRDDQAIEAATELGVDTIVPWQADRSIVQWRGPRGERALAKWRSVVRAAAKQSRRATIPVVEAPVDSKGLARRTSSGRLTLVLHEEATTPISAVDLPADGEVLVVVGPEGGISPAELAALTEAGAISVRLGHTVLRSSSAGPAALAVLLARTRWTDAPH</sequence>
<keyword evidence="5 12" id="KW-0963">Cytoplasm</keyword>
<dbReference type="PANTHER" id="PTHR30027">
    <property type="entry name" value="RIBOSOMAL RNA SMALL SUBUNIT METHYLTRANSFERASE E"/>
    <property type="match status" value="1"/>
</dbReference>
<evidence type="ECO:0000259" key="14">
    <source>
        <dbReference type="Pfam" id="PF20260"/>
    </source>
</evidence>
<keyword evidence="16" id="KW-1185">Reference proteome</keyword>
<evidence type="ECO:0000256" key="11">
    <source>
        <dbReference type="ARBA" id="ARBA00047944"/>
    </source>
</evidence>
<keyword evidence="7 12" id="KW-0489">Methyltransferase</keyword>
<dbReference type="FunFam" id="3.40.1280.10:FF:000023">
    <property type="entry name" value="Ribosomal RNA small subunit methyltransferase E"/>
    <property type="match status" value="1"/>
</dbReference>
<keyword evidence="9 12" id="KW-0949">S-adenosyl-L-methionine</keyword>
<evidence type="ECO:0000259" key="13">
    <source>
        <dbReference type="Pfam" id="PF04452"/>
    </source>
</evidence>
<dbReference type="InterPro" id="IPR006700">
    <property type="entry name" value="RsmE"/>
</dbReference>
<keyword evidence="6 12" id="KW-0698">rRNA processing</keyword>
<evidence type="ECO:0000256" key="9">
    <source>
        <dbReference type="ARBA" id="ARBA00022691"/>
    </source>
</evidence>
<dbReference type="Pfam" id="PF04452">
    <property type="entry name" value="Methyltrans_RNA"/>
    <property type="match status" value="1"/>
</dbReference>
<comment type="similarity">
    <text evidence="2 12">Belongs to the RNA methyltransferase RsmE family.</text>
</comment>
<dbReference type="SUPFAM" id="SSF75217">
    <property type="entry name" value="alpha/beta knot"/>
    <property type="match status" value="1"/>
</dbReference>
<dbReference type="CDD" id="cd18084">
    <property type="entry name" value="RsmE-like"/>
    <property type="match status" value="1"/>
</dbReference>
<evidence type="ECO:0000313" key="16">
    <source>
        <dbReference type="Proteomes" id="UP000250028"/>
    </source>
</evidence>
<feature type="domain" description="Ribosomal RNA small subunit methyltransferase E methyltransferase" evidence="13">
    <location>
        <begin position="80"/>
        <end position="238"/>
    </location>
</feature>
<evidence type="ECO:0000256" key="6">
    <source>
        <dbReference type="ARBA" id="ARBA00022552"/>
    </source>
</evidence>
<dbReference type="OrthoDB" id="9808126at2"/>
<dbReference type="PANTHER" id="PTHR30027:SF3">
    <property type="entry name" value="16S RRNA (URACIL(1498)-N(3))-METHYLTRANSFERASE"/>
    <property type="match status" value="1"/>
</dbReference>
<dbReference type="NCBIfam" id="NF008693">
    <property type="entry name" value="PRK11713.2-3"/>
    <property type="match status" value="1"/>
</dbReference>
<evidence type="ECO:0000256" key="4">
    <source>
        <dbReference type="ARBA" id="ARBA00013673"/>
    </source>
</evidence>
<evidence type="ECO:0000256" key="10">
    <source>
        <dbReference type="ARBA" id="ARBA00025699"/>
    </source>
</evidence>
<dbReference type="InterPro" id="IPR029028">
    <property type="entry name" value="Alpha/beta_knot_MTases"/>
</dbReference>
<comment type="catalytic activity">
    <reaction evidence="11 12">
        <text>uridine(1498) in 16S rRNA + S-adenosyl-L-methionine = N(3)-methyluridine(1498) in 16S rRNA + S-adenosyl-L-homocysteine + H(+)</text>
        <dbReference type="Rhea" id="RHEA:42920"/>
        <dbReference type="Rhea" id="RHEA-COMP:10283"/>
        <dbReference type="Rhea" id="RHEA-COMP:10284"/>
        <dbReference type="ChEBI" id="CHEBI:15378"/>
        <dbReference type="ChEBI" id="CHEBI:57856"/>
        <dbReference type="ChEBI" id="CHEBI:59789"/>
        <dbReference type="ChEBI" id="CHEBI:65315"/>
        <dbReference type="ChEBI" id="CHEBI:74502"/>
        <dbReference type="EC" id="2.1.1.193"/>
    </reaction>
</comment>
<gene>
    <name evidence="15" type="ORF">SAMN04489750_1687</name>
</gene>
<dbReference type="EC" id="2.1.1.193" evidence="3 12"/>
<dbReference type="PIRSF" id="PIRSF015601">
    <property type="entry name" value="MTase_slr0722"/>
    <property type="match status" value="1"/>
</dbReference>
<dbReference type="InterPro" id="IPR046886">
    <property type="entry name" value="RsmE_MTase_dom"/>
</dbReference>
<evidence type="ECO:0000256" key="12">
    <source>
        <dbReference type="PIRNR" id="PIRNR015601"/>
    </source>
</evidence>
<dbReference type="InterPro" id="IPR029026">
    <property type="entry name" value="tRNA_m1G_MTases_N"/>
</dbReference>
<dbReference type="GO" id="GO:0070475">
    <property type="term" value="P:rRNA base methylation"/>
    <property type="evidence" value="ECO:0007669"/>
    <property type="project" value="TreeGrafter"/>
</dbReference>
<comment type="subcellular location">
    <subcellularLocation>
        <location evidence="1 12">Cytoplasm</location>
    </subcellularLocation>
</comment>
<organism evidence="15 16">
    <name type="scientific">Branchiibius hedensis</name>
    <dbReference type="NCBI Taxonomy" id="672460"/>
    <lineage>
        <taxon>Bacteria</taxon>
        <taxon>Bacillati</taxon>
        <taxon>Actinomycetota</taxon>
        <taxon>Actinomycetes</taxon>
        <taxon>Micrococcales</taxon>
        <taxon>Dermacoccaceae</taxon>
        <taxon>Branchiibius</taxon>
    </lineage>
</organism>
<feature type="domain" description="Ribosomal RNA small subunit methyltransferase E PUA-like" evidence="14">
    <location>
        <begin position="22"/>
        <end position="68"/>
    </location>
</feature>
<dbReference type="Proteomes" id="UP000250028">
    <property type="component" value="Unassembled WGS sequence"/>
</dbReference>
<reference evidence="16" key="1">
    <citation type="submission" date="2016-10" db="EMBL/GenBank/DDBJ databases">
        <authorList>
            <person name="Varghese N."/>
            <person name="Submissions S."/>
        </authorList>
    </citation>
    <scope>NUCLEOTIDE SEQUENCE [LARGE SCALE GENOMIC DNA]</scope>
    <source>
        <strain evidence="16">DSM 22951</strain>
    </source>
</reference>
<dbReference type="SUPFAM" id="SSF88697">
    <property type="entry name" value="PUA domain-like"/>
    <property type="match status" value="1"/>
</dbReference>
<comment type="function">
    <text evidence="10 12">Specifically methylates the N3 position of the uracil ring of uridine 1498 (m3U1498) in 16S rRNA. Acts on the fully assembled 30S ribosomal subunit.</text>
</comment>
<keyword evidence="8 12" id="KW-0808">Transferase</keyword>
<dbReference type="EMBL" id="UESZ01000001">
    <property type="protein sequence ID" value="SSA34370.1"/>
    <property type="molecule type" value="Genomic_DNA"/>
</dbReference>
<name>A0A2Y8ZPW2_9MICO</name>
<proteinExistence type="inferred from homology"/>
<evidence type="ECO:0000313" key="15">
    <source>
        <dbReference type="EMBL" id="SSA34370.1"/>
    </source>
</evidence>
<evidence type="ECO:0000256" key="7">
    <source>
        <dbReference type="ARBA" id="ARBA00022603"/>
    </source>
</evidence>
<evidence type="ECO:0000256" key="8">
    <source>
        <dbReference type="ARBA" id="ARBA00022679"/>
    </source>
</evidence>
<accession>A0A2Y8ZPW2</accession>
<evidence type="ECO:0000256" key="1">
    <source>
        <dbReference type="ARBA" id="ARBA00004496"/>
    </source>
</evidence>
<dbReference type="Pfam" id="PF20260">
    <property type="entry name" value="PUA_4"/>
    <property type="match status" value="1"/>
</dbReference>
<dbReference type="InterPro" id="IPR046887">
    <property type="entry name" value="RsmE_PUA-like"/>
</dbReference>
<dbReference type="RefSeq" id="WP_109684946.1">
    <property type="nucleotide sequence ID" value="NZ_QGDN01000001.1"/>
</dbReference>
<protein>
    <recommendedName>
        <fullName evidence="4 12">Ribosomal RNA small subunit methyltransferase E</fullName>
        <ecNumber evidence="3 12">2.1.1.193</ecNumber>
    </recommendedName>
</protein>
<dbReference type="AlphaFoldDB" id="A0A2Y8ZPW2"/>
<evidence type="ECO:0000256" key="5">
    <source>
        <dbReference type="ARBA" id="ARBA00022490"/>
    </source>
</evidence>
<dbReference type="GO" id="GO:0070042">
    <property type="term" value="F:rRNA (uridine-N3-)-methyltransferase activity"/>
    <property type="evidence" value="ECO:0007669"/>
    <property type="project" value="TreeGrafter"/>
</dbReference>
<dbReference type="NCBIfam" id="TIGR00046">
    <property type="entry name" value="RsmE family RNA methyltransferase"/>
    <property type="match status" value="1"/>
</dbReference>
<dbReference type="Gene3D" id="3.40.1280.10">
    <property type="match status" value="1"/>
</dbReference>
<dbReference type="Gene3D" id="2.40.240.20">
    <property type="entry name" value="Hypothetical PUA domain-like, domain 1"/>
    <property type="match status" value="1"/>
</dbReference>
<evidence type="ECO:0000256" key="3">
    <source>
        <dbReference type="ARBA" id="ARBA00012328"/>
    </source>
</evidence>
<dbReference type="GO" id="GO:0005737">
    <property type="term" value="C:cytoplasm"/>
    <property type="evidence" value="ECO:0007669"/>
    <property type="project" value="UniProtKB-SubCell"/>
</dbReference>
<evidence type="ECO:0000256" key="2">
    <source>
        <dbReference type="ARBA" id="ARBA00005528"/>
    </source>
</evidence>